<evidence type="ECO:0000256" key="1">
    <source>
        <dbReference type="SAM" id="MobiDB-lite"/>
    </source>
</evidence>
<gene>
    <name evidence="2" type="ORF">Pmar_PMAR022268</name>
</gene>
<dbReference type="RefSeq" id="XP_002785535.1">
    <property type="nucleotide sequence ID" value="XM_002785489.1"/>
</dbReference>
<evidence type="ECO:0000313" key="3">
    <source>
        <dbReference type="Proteomes" id="UP000007800"/>
    </source>
</evidence>
<dbReference type="InParanoid" id="C5KDM8"/>
<feature type="compositionally biased region" description="Basic and acidic residues" evidence="1">
    <location>
        <begin position="128"/>
        <end position="146"/>
    </location>
</feature>
<sequence>MFTGLGVGVEKIGSPTFEVLTTIMCDLFHQKSAGVKKEDIISPDITPTNVDLFRRRRKGESISLDGVRKDESVERQYNGRKPEEPNVSTEVRKEESVERQYNGRKPEEPNVSTEVRKEESVERQYNGRKPEEPNVSTEVRKEESVERQYNGRKPEEPNVSTEAPKEESVERQYNGRKPEESIFSTEAPEEESVERQYNGRKPEEPIFSTEAPEEESIGRRYNRRKQEKSIVSTGVSKIFTEGLSTGDLLVASEDENERGPHNCIATEADTSDKIVIRFDPSRARLRSLKTQALSCPGKIRYEL</sequence>
<dbReference type="Proteomes" id="UP000007800">
    <property type="component" value="Unassembled WGS sequence"/>
</dbReference>
<proteinExistence type="predicted"/>
<name>C5KDM8_PERM5</name>
<feature type="compositionally biased region" description="Basic and acidic residues" evidence="1">
    <location>
        <begin position="104"/>
        <end position="122"/>
    </location>
</feature>
<keyword evidence="3" id="KW-1185">Reference proteome</keyword>
<dbReference type="EMBL" id="GG672124">
    <property type="protein sequence ID" value="EER17331.1"/>
    <property type="molecule type" value="Genomic_DNA"/>
</dbReference>
<organism evidence="3">
    <name type="scientific">Perkinsus marinus (strain ATCC 50983 / TXsc)</name>
    <dbReference type="NCBI Taxonomy" id="423536"/>
    <lineage>
        <taxon>Eukaryota</taxon>
        <taxon>Sar</taxon>
        <taxon>Alveolata</taxon>
        <taxon>Perkinsozoa</taxon>
        <taxon>Perkinsea</taxon>
        <taxon>Perkinsida</taxon>
        <taxon>Perkinsidae</taxon>
        <taxon>Perkinsus</taxon>
    </lineage>
</organism>
<feature type="region of interest" description="Disordered" evidence="1">
    <location>
        <begin position="61"/>
        <end position="231"/>
    </location>
</feature>
<evidence type="ECO:0000313" key="2">
    <source>
        <dbReference type="EMBL" id="EER17331.1"/>
    </source>
</evidence>
<feature type="compositionally biased region" description="Basic and acidic residues" evidence="1">
    <location>
        <begin position="80"/>
        <end position="98"/>
    </location>
</feature>
<dbReference type="GeneID" id="9062385"/>
<dbReference type="AlphaFoldDB" id="C5KDM8"/>
<reference evidence="2 3" key="1">
    <citation type="submission" date="2008-07" db="EMBL/GenBank/DDBJ databases">
        <authorList>
            <person name="El-Sayed N."/>
            <person name="Caler E."/>
            <person name="Inman J."/>
            <person name="Amedeo P."/>
            <person name="Hass B."/>
            <person name="Wortman J."/>
        </authorList>
    </citation>
    <scope>NUCLEOTIDE SEQUENCE [LARGE SCALE GENOMIC DNA]</scope>
    <source>
        <strain evidence="3">ATCC 50983 / TXsc</strain>
    </source>
</reference>
<accession>C5KDM8</accession>
<protein>
    <submittedName>
        <fullName evidence="2">Ring-infested erythrocyte surface antigen, putative</fullName>
    </submittedName>
</protein>